<keyword evidence="1" id="KW-0805">Transcription regulation</keyword>
<dbReference type="PROSITE" id="PS50977">
    <property type="entry name" value="HTH_TETR_2"/>
    <property type="match status" value="1"/>
</dbReference>
<dbReference type="EMBL" id="FUZU01000004">
    <property type="protein sequence ID" value="SKC86799.1"/>
    <property type="molecule type" value="Genomic_DNA"/>
</dbReference>
<keyword evidence="7" id="KW-1185">Reference proteome</keyword>
<feature type="domain" description="HTH tetR-type" evidence="5">
    <location>
        <begin position="5"/>
        <end position="65"/>
    </location>
</feature>
<proteinExistence type="predicted"/>
<dbReference type="SUPFAM" id="SSF46689">
    <property type="entry name" value="Homeodomain-like"/>
    <property type="match status" value="1"/>
</dbReference>
<dbReference type="PANTHER" id="PTHR47506">
    <property type="entry name" value="TRANSCRIPTIONAL REGULATORY PROTEIN"/>
    <property type="match status" value="1"/>
</dbReference>
<name>A0A1T5MG00_9BACT</name>
<dbReference type="InterPro" id="IPR009057">
    <property type="entry name" value="Homeodomain-like_sf"/>
</dbReference>
<evidence type="ECO:0000259" key="5">
    <source>
        <dbReference type="PROSITE" id="PS50977"/>
    </source>
</evidence>
<dbReference type="InterPro" id="IPR011075">
    <property type="entry name" value="TetR_C"/>
</dbReference>
<dbReference type="GO" id="GO:0003677">
    <property type="term" value="F:DNA binding"/>
    <property type="evidence" value="ECO:0007669"/>
    <property type="project" value="UniProtKB-UniRule"/>
</dbReference>
<sequence>MTKAERTRQLIIEKTAPLFNKKGFDGTSLSDLTESTGLTKGALYGNFNDKEEIALEAFKYSIKKVKETARQKVDAEQTYKKQLFALIDFYAEYVFNPPIPGGCPMLNMAVEADDYRTPMRKVVTKELMDTITFITSLLEGGIKAGEFKKDTKSNEIAYTIFCSVEGALMFARVERSDEPMKIIVRHCKNLVNQISK</sequence>
<dbReference type="Proteomes" id="UP000190961">
    <property type="component" value="Unassembled WGS sequence"/>
</dbReference>
<dbReference type="AlphaFoldDB" id="A0A1T5MG00"/>
<dbReference type="RefSeq" id="WP_079689745.1">
    <property type="nucleotide sequence ID" value="NZ_FUZU01000004.1"/>
</dbReference>
<dbReference type="OrthoDB" id="9798857at2"/>
<evidence type="ECO:0000313" key="6">
    <source>
        <dbReference type="EMBL" id="SKC86799.1"/>
    </source>
</evidence>
<dbReference type="PANTHER" id="PTHR47506:SF3">
    <property type="entry name" value="HTH-TYPE TRANSCRIPTIONAL REGULATOR LMRA"/>
    <property type="match status" value="1"/>
</dbReference>
<evidence type="ECO:0000256" key="4">
    <source>
        <dbReference type="PROSITE-ProRule" id="PRU00335"/>
    </source>
</evidence>
<feature type="DNA-binding region" description="H-T-H motif" evidence="4">
    <location>
        <begin position="28"/>
        <end position="47"/>
    </location>
</feature>
<dbReference type="Gene3D" id="1.10.357.10">
    <property type="entry name" value="Tetracycline Repressor, domain 2"/>
    <property type="match status" value="1"/>
</dbReference>
<dbReference type="SUPFAM" id="SSF48498">
    <property type="entry name" value="Tetracyclin repressor-like, C-terminal domain"/>
    <property type="match status" value="1"/>
</dbReference>
<evidence type="ECO:0000256" key="1">
    <source>
        <dbReference type="ARBA" id="ARBA00023015"/>
    </source>
</evidence>
<accession>A0A1T5MG00</accession>
<gene>
    <name evidence="6" type="ORF">SAMN05660236_5258</name>
</gene>
<dbReference type="InterPro" id="IPR036271">
    <property type="entry name" value="Tet_transcr_reg_TetR-rel_C_sf"/>
</dbReference>
<dbReference type="STRING" id="688867.SAMN05660236_5258"/>
<evidence type="ECO:0000256" key="2">
    <source>
        <dbReference type="ARBA" id="ARBA00023125"/>
    </source>
</evidence>
<dbReference type="PRINTS" id="PR00455">
    <property type="entry name" value="HTHTETR"/>
</dbReference>
<dbReference type="Pfam" id="PF16925">
    <property type="entry name" value="TetR_C_13"/>
    <property type="match status" value="1"/>
</dbReference>
<reference evidence="6 7" key="1">
    <citation type="submission" date="2017-02" db="EMBL/GenBank/DDBJ databases">
        <authorList>
            <person name="Peterson S.W."/>
        </authorList>
    </citation>
    <scope>NUCLEOTIDE SEQUENCE [LARGE SCALE GENOMIC DNA]</scope>
    <source>
        <strain evidence="6 7">DSM 25262</strain>
    </source>
</reference>
<keyword evidence="3" id="KW-0804">Transcription</keyword>
<dbReference type="Pfam" id="PF00440">
    <property type="entry name" value="TetR_N"/>
    <property type="match status" value="1"/>
</dbReference>
<organism evidence="6 7">
    <name type="scientific">Ohtaekwangia koreensis</name>
    <dbReference type="NCBI Taxonomy" id="688867"/>
    <lineage>
        <taxon>Bacteria</taxon>
        <taxon>Pseudomonadati</taxon>
        <taxon>Bacteroidota</taxon>
        <taxon>Cytophagia</taxon>
        <taxon>Cytophagales</taxon>
        <taxon>Fulvivirgaceae</taxon>
        <taxon>Ohtaekwangia</taxon>
    </lineage>
</organism>
<keyword evidence="2 4" id="KW-0238">DNA-binding</keyword>
<protein>
    <submittedName>
        <fullName evidence="6">Transcriptional regulator, TetR family</fullName>
    </submittedName>
</protein>
<dbReference type="InterPro" id="IPR001647">
    <property type="entry name" value="HTH_TetR"/>
</dbReference>
<evidence type="ECO:0000256" key="3">
    <source>
        <dbReference type="ARBA" id="ARBA00023163"/>
    </source>
</evidence>
<evidence type="ECO:0000313" key="7">
    <source>
        <dbReference type="Proteomes" id="UP000190961"/>
    </source>
</evidence>